<organism evidence="2 3">
    <name type="scientific">Protopolystoma xenopodis</name>
    <dbReference type="NCBI Taxonomy" id="117903"/>
    <lineage>
        <taxon>Eukaryota</taxon>
        <taxon>Metazoa</taxon>
        <taxon>Spiralia</taxon>
        <taxon>Lophotrochozoa</taxon>
        <taxon>Platyhelminthes</taxon>
        <taxon>Monogenea</taxon>
        <taxon>Polyopisthocotylea</taxon>
        <taxon>Polystomatidea</taxon>
        <taxon>Polystomatidae</taxon>
        <taxon>Protopolystoma</taxon>
    </lineage>
</organism>
<keyword evidence="3" id="KW-1185">Reference proteome</keyword>
<dbReference type="EMBL" id="CAAALY010003707">
    <property type="protein sequence ID" value="VEL08340.1"/>
    <property type="molecule type" value="Genomic_DNA"/>
</dbReference>
<evidence type="ECO:0000313" key="2">
    <source>
        <dbReference type="EMBL" id="VEL08340.1"/>
    </source>
</evidence>
<proteinExistence type="predicted"/>
<evidence type="ECO:0000256" key="1">
    <source>
        <dbReference type="SAM" id="MobiDB-lite"/>
    </source>
</evidence>
<protein>
    <submittedName>
        <fullName evidence="2">Uncharacterized protein</fullName>
    </submittedName>
</protein>
<name>A0A3S4ZD03_9PLAT</name>
<comment type="caution">
    <text evidence="2">The sequence shown here is derived from an EMBL/GenBank/DDBJ whole genome shotgun (WGS) entry which is preliminary data.</text>
</comment>
<evidence type="ECO:0000313" key="3">
    <source>
        <dbReference type="Proteomes" id="UP000784294"/>
    </source>
</evidence>
<feature type="region of interest" description="Disordered" evidence="1">
    <location>
        <begin position="1"/>
        <end position="28"/>
    </location>
</feature>
<feature type="compositionally biased region" description="Polar residues" evidence="1">
    <location>
        <begin position="1"/>
        <end position="10"/>
    </location>
</feature>
<dbReference type="AlphaFoldDB" id="A0A3S4ZD03"/>
<sequence>MPDPGTNGQTRLALRATTSRDGDVKMNSPSYLQVGTKKACHSERCAHLLDPFAGYW</sequence>
<accession>A0A3S4ZD03</accession>
<reference evidence="2" key="1">
    <citation type="submission" date="2018-11" db="EMBL/GenBank/DDBJ databases">
        <authorList>
            <consortium name="Pathogen Informatics"/>
        </authorList>
    </citation>
    <scope>NUCLEOTIDE SEQUENCE</scope>
</reference>
<gene>
    <name evidence="2" type="ORF">PXEA_LOCUS1780</name>
</gene>
<dbReference type="Proteomes" id="UP000784294">
    <property type="component" value="Unassembled WGS sequence"/>
</dbReference>